<dbReference type="CDD" id="cd15475">
    <property type="entry name" value="MyosinXI_CBD"/>
    <property type="match status" value="1"/>
</dbReference>
<feature type="region of interest" description="Actin-binding" evidence="9">
    <location>
        <begin position="620"/>
        <end position="642"/>
    </location>
</feature>
<dbReference type="PROSITE" id="PS51456">
    <property type="entry name" value="MYOSIN_MOTOR"/>
    <property type="match status" value="1"/>
</dbReference>
<dbReference type="Pfam" id="PF02736">
    <property type="entry name" value="Myosin_N"/>
    <property type="match status" value="1"/>
</dbReference>
<name>A0ABR2YP26_9CHLO</name>
<comment type="caution">
    <text evidence="15">The sequence shown here is derived from an EMBL/GenBank/DDBJ whole genome shotgun (WGS) entry which is preliminary data.</text>
</comment>
<dbReference type="Gene3D" id="1.20.120.720">
    <property type="entry name" value="Myosin VI head, motor domain, U50 subdomain"/>
    <property type="match status" value="1"/>
</dbReference>
<evidence type="ECO:0000256" key="4">
    <source>
        <dbReference type="ARBA" id="ARBA00022840"/>
    </source>
</evidence>
<dbReference type="InterPro" id="IPR037975">
    <property type="entry name" value="MyosinXI_CBD"/>
</dbReference>
<dbReference type="InterPro" id="IPR001609">
    <property type="entry name" value="Myosin_head_motor_dom-like"/>
</dbReference>
<keyword evidence="6 9" id="KW-0518">Myosin</keyword>
<keyword evidence="5 10" id="KW-0175">Coiled coil</keyword>
<dbReference type="CDD" id="cd01384">
    <property type="entry name" value="MYSc_Myo11"/>
    <property type="match status" value="1"/>
</dbReference>
<feature type="region of interest" description="Disordered" evidence="11">
    <location>
        <begin position="1377"/>
        <end position="1414"/>
    </location>
</feature>
<dbReference type="PROSITE" id="PS51844">
    <property type="entry name" value="SH3_LIKE"/>
    <property type="match status" value="1"/>
</dbReference>
<evidence type="ECO:0000313" key="15">
    <source>
        <dbReference type="EMBL" id="KAK9908778.1"/>
    </source>
</evidence>
<evidence type="ECO:0000256" key="3">
    <source>
        <dbReference type="ARBA" id="ARBA00022741"/>
    </source>
</evidence>
<proteinExistence type="inferred from homology"/>
<comment type="similarity">
    <text evidence="1">Belongs to the TRAFAC class myosin-kinesin ATPase superfamily. Myosin family. Plant myosin class XI subfamily.</text>
</comment>
<evidence type="ECO:0000256" key="7">
    <source>
        <dbReference type="ARBA" id="ARBA00023175"/>
    </source>
</evidence>
<dbReference type="PRINTS" id="PR00193">
    <property type="entry name" value="MYOSINHEAVY"/>
</dbReference>
<dbReference type="Gene3D" id="1.20.5.190">
    <property type="match status" value="3"/>
</dbReference>
<dbReference type="Gene3D" id="3.40.850.10">
    <property type="entry name" value="Kinesin motor domain"/>
    <property type="match status" value="1"/>
</dbReference>
<dbReference type="InterPro" id="IPR002710">
    <property type="entry name" value="Dilute_dom"/>
</dbReference>
<evidence type="ECO:0000256" key="2">
    <source>
        <dbReference type="ARBA" id="ARBA00022737"/>
    </source>
</evidence>
<reference evidence="15 16" key="1">
    <citation type="journal article" date="2024" name="Nat. Commun.">
        <title>Phylogenomics reveals the evolutionary origins of lichenization in chlorophyte algae.</title>
        <authorList>
            <person name="Puginier C."/>
            <person name="Libourel C."/>
            <person name="Otte J."/>
            <person name="Skaloud P."/>
            <person name="Haon M."/>
            <person name="Grisel S."/>
            <person name="Petersen M."/>
            <person name="Berrin J.G."/>
            <person name="Delaux P.M."/>
            <person name="Dal Grande F."/>
            <person name="Keller J."/>
        </authorList>
    </citation>
    <scope>NUCLEOTIDE SEQUENCE [LARGE SCALE GENOMIC DNA]</scope>
    <source>
        <strain evidence="15 16">SAG 216-7</strain>
    </source>
</reference>
<keyword evidence="3 9" id="KW-0547">Nucleotide-binding</keyword>
<feature type="domain" description="Myosin motor" evidence="13">
    <location>
        <begin position="59"/>
        <end position="740"/>
    </location>
</feature>
<evidence type="ECO:0000259" key="12">
    <source>
        <dbReference type="PROSITE" id="PS51126"/>
    </source>
</evidence>
<keyword evidence="4 9" id="KW-0067">ATP-binding</keyword>
<dbReference type="Gene3D" id="1.20.58.530">
    <property type="match status" value="1"/>
</dbReference>
<evidence type="ECO:0000256" key="1">
    <source>
        <dbReference type="ARBA" id="ARBA00008049"/>
    </source>
</evidence>
<feature type="coiled-coil region" evidence="10">
    <location>
        <begin position="879"/>
        <end position="990"/>
    </location>
</feature>
<keyword evidence="16" id="KW-1185">Reference proteome</keyword>
<dbReference type="InterPro" id="IPR004009">
    <property type="entry name" value="SH3_Myosin"/>
</dbReference>
<feature type="compositionally biased region" description="Polar residues" evidence="11">
    <location>
        <begin position="1069"/>
        <end position="1085"/>
    </location>
</feature>
<dbReference type="InterPro" id="IPR036961">
    <property type="entry name" value="Kinesin_motor_dom_sf"/>
</dbReference>
<evidence type="ECO:0000313" key="16">
    <source>
        <dbReference type="Proteomes" id="UP001491310"/>
    </source>
</evidence>
<dbReference type="EMBL" id="JALJOT010000007">
    <property type="protein sequence ID" value="KAK9908778.1"/>
    <property type="molecule type" value="Genomic_DNA"/>
</dbReference>
<dbReference type="InterPro" id="IPR036018">
    <property type="entry name" value="MYSc_Myo11"/>
</dbReference>
<evidence type="ECO:0000256" key="8">
    <source>
        <dbReference type="ARBA" id="ARBA00023203"/>
    </source>
</evidence>
<feature type="binding site" evidence="9">
    <location>
        <begin position="153"/>
        <end position="160"/>
    </location>
    <ligand>
        <name>ATP</name>
        <dbReference type="ChEBI" id="CHEBI:30616"/>
    </ligand>
</feature>
<evidence type="ECO:0000256" key="5">
    <source>
        <dbReference type="ARBA" id="ARBA00023054"/>
    </source>
</evidence>
<dbReference type="Pfam" id="PF00612">
    <property type="entry name" value="IQ"/>
    <property type="match status" value="5"/>
</dbReference>
<keyword evidence="7 9" id="KW-0505">Motor protein</keyword>
<dbReference type="SMART" id="SM00242">
    <property type="entry name" value="MYSc"/>
    <property type="match status" value="1"/>
</dbReference>
<feature type="domain" description="Dilute" evidence="12">
    <location>
        <begin position="1231"/>
        <end position="1591"/>
    </location>
</feature>
<evidence type="ECO:0000256" key="6">
    <source>
        <dbReference type="ARBA" id="ARBA00023123"/>
    </source>
</evidence>
<dbReference type="Gene3D" id="1.10.10.820">
    <property type="match status" value="1"/>
</dbReference>
<protein>
    <submittedName>
        <fullName evidence="15">Uncharacterized protein</fullName>
    </submittedName>
</protein>
<dbReference type="PROSITE" id="PS51126">
    <property type="entry name" value="DILUTE"/>
    <property type="match status" value="1"/>
</dbReference>
<dbReference type="Gene3D" id="3.30.70.1590">
    <property type="match status" value="1"/>
</dbReference>
<dbReference type="Pfam" id="PF00063">
    <property type="entry name" value="Myosin_head"/>
    <property type="match status" value="1"/>
</dbReference>
<dbReference type="PROSITE" id="PS50096">
    <property type="entry name" value="IQ"/>
    <property type="match status" value="6"/>
</dbReference>
<gene>
    <name evidence="15" type="ORF">WJX75_002726</name>
</gene>
<sequence>MGEHHTAGTLVWVNDAQAGWIKGEVLKMEDKRLKVRTEKGAVGLYKPEDCPLQNPMSRMGVEDMTTLSYLNEPGVLWNLKCRYVLDAIYTYTGSILIAVNPFARLPHLYGPHMMEQYRGRDLGELSPHVYAIADAAYRQMRTEAKSQSILVSGESGAGKTETAKLIMQYLAWIGNGGVLSDGESVEQQVLESNPLLEAFGNAKTVRNDNSSRFGKFVEIQFNKAGRISGAAVRTYLLERSRVVQLTDPERNYHIFYQLCDGASSSEREAWQLGQAKDFHYLNQSSCFHLKDVNSAEEYKRTRRAMSLVGIPEEEQLAVCQTVAAVLHLGNVSFLEGAEQDSSKVASGAPQQHLEAAAKLLGVGADGLAHALTTRTRQTTDGPIVSPIDAKAATDNRDSLAKTIYSRLFDWLVAKINTSIGQDPNAVSMVGVLDIYGFECFKENDFEQFCINLANEKLQQHFNQHVFKMEQAEYEREAIDWSYITFVDNQDVLDLIEKKPLGILDLLDEQCRFPRATNADLANRLYASPEVSGSARFSKPKLSQTGFSIEHYAGPVTYKTDYFLPKNRDFVVAEHQVLLQASSQTFVQLLFPSEAEANGNVSKVGQGYKFSSVGSRFKRQLQDLMDALHKMEPHYIRCIKPNSFNRPMDFENANVLQQLRCGGVLEAVRISCAGFPTKFPFEDFVDHFWNLVPELLSRDDLDDAALAKAACQKAKLQGFQIGKTKIFLRAGQMAELDKIRTELLNRSAVILQRHARGFVARSKYQRQRQAVVTLQAGARGFLARAEARRLRQLAAATKIQAAVRMHAARSSYLRTRSAVLLIQAAYRGHTARAVATDLKQQRAALRLQAAWRGYTARKSFVRCRRGVVALQTRWRSKLAKRELRRRRAEARESGKLLQDKQALEHRLKEMQAILETVQNQRNELKQLYKEERAARENAEARAEAVRADKDAEMAALRAGLAEETAAEAEARTAAEKELNELRVALAQARTATDAVRAQLTAEKIQAQQRTAAFDKQKQDIESKSASVKDDLMNRLSNAIKQRDAAREEALLAAEKLNKLQEDLDNGVLQGPQQPLGSASPSQSLSTPAPFPGGTEPGMLERARKYMGMPASPGRPLPGIPDSNGNGSTPPGLPSSSMRTPPTMGAPLGPRPTGSLENGDVAHLNDVERRQRELQSKQQQLLREQRTADQEKLLSCITENLGFSNGRPVAALVIFRSCLQWKTFQADRTVLFDKIINAMGGQIERQQDNNGCLSYWLSNTVTLLYLLQRNIKPASGGAYNARLRSPTSRSGFFGSKAGSFTSFFSRTGHSPTSSPMGEASIHGGGAGSFRQVEAKYPALLFKQQLDAFVQKIFPMLRDNVKKEITPQLAACIHAPRAVTTRSRRGAAPPQQLADSAGSPGAAATAGNPLATPPPSRLGAPRSFLASPVSPHFTGSQMLSPHWGNILGVLDALLAQLKEAHVPAFLVRKLFQQLFSFVNVQLFNQLLLRRECCSFSNGEYVKTGLAEVENWIHSAGKDWVGESWDELRYIRQAVTFLVIHQKHKKSLEEITNDLCPVLSVQQLYRISTMYWDDRYNTETVSHEVLGRMKQLMVDNNTAASHSFLLDDDSSIPFSLDDIQNLMDEKEMYSEVPVPKSLEGGKSFDFLRRDLRRTGLLQSPGGPGGGGFDSSLHGGGMGGGYGGGGLSGSSLHGGGMGHLGGGIGHIGGG</sequence>
<keyword evidence="8 9" id="KW-0009">Actin-binding</keyword>
<organism evidence="15 16">
    <name type="scientific">Coccomyxa subellipsoidea</name>
    <dbReference type="NCBI Taxonomy" id="248742"/>
    <lineage>
        <taxon>Eukaryota</taxon>
        <taxon>Viridiplantae</taxon>
        <taxon>Chlorophyta</taxon>
        <taxon>core chlorophytes</taxon>
        <taxon>Trebouxiophyceae</taxon>
        <taxon>Trebouxiophyceae incertae sedis</taxon>
        <taxon>Coccomyxaceae</taxon>
        <taxon>Coccomyxa</taxon>
    </lineage>
</organism>
<feature type="coiled-coil region" evidence="10">
    <location>
        <begin position="1027"/>
        <end position="1061"/>
    </location>
</feature>
<dbReference type="InterPro" id="IPR000048">
    <property type="entry name" value="IQ_motif_EF-hand-BS"/>
</dbReference>
<feature type="compositionally biased region" description="Low complexity" evidence="11">
    <location>
        <begin position="1391"/>
        <end position="1404"/>
    </location>
</feature>
<feature type="compositionally biased region" description="Polar residues" evidence="11">
    <location>
        <begin position="1121"/>
        <end position="1138"/>
    </location>
</feature>
<feature type="domain" description="Myosin N-terminal SH3-like" evidence="14">
    <location>
        <begin position="6"/>
        <end position="55"/>
    </location>
</feature>
<evidence type="ECO:0000256" key="9">
    <source>
        <dbReference type="PROSITE-ProRule" id="PRU00782"/>
    </source>
</evidence>
<dbReference type="Pfam" id="PF01843">
    <property type="entry name" value="DIL"/>
    <property type="match status" value="1"/>
</dbReference>
<evidence type="ECO:0000259" key="13">
    <source>
        <dbReference type="PROSITE" id="PS51456"/>
    </source>
</evidence>
<dbReference type="SUPFAM" id="SSF52540">
    <property type="entry name" value="P-loop containing nucleoside triphosphate hydrolases"/>
    <property type="match status" value="2"/>
</dbReference>
<accession>A0ABR2YP26</accession>
<dbReference type="PANTHER" id="PTHR13140">
    <property type="entry name" value="MYOSIN"/>
    <property type="match status" value="1"/>
</dbReference>
<dbReference type="InterPro" id="IPR027417">
    <property type="entry name" value="P-loop_NTPase"/>
</dbReference>
<dbReference type="SMART" id="SM00015">
    <property type="entry name" value="IQ"/>
    <property type="match status" value="6"/>
</dbReference>
<evidence type="ECO:0000256" key="10">
    <source>
        <dbReference type="SAM" id="Coils"/>
    </source>
</evidence>
<dbReference type="SMART" id="SM01132">
    <property type="entry name" value="DIL"/>
    <property type="match status" value="1"/>
</dbReference>
<evidence type="ECO:0000256" key="11">
    <source>
        <dbReference type="SAM" id="MobiDB-lite"/>
    </source>
</evidence>
<evidence type="ECO:0000259" key="14">
    <source>
        <dbReference type="PROSITE" id="PS51844"/>
    </source>
</evidence>
<dbReference type="PANTHER" id="PTHR13140:SF781">
    <property type="entry name" value="MYOSIN-15"/>
    <property type="match status" value="1"/>
</dbReference>
<feature type="region of interest" description="Disordered" evidence="11">
    <location>
        <begin position="1064"/>
        <end position="1157"/>
    </location>
</feature>
<dbReference type="Proteomes" id="UP001491310">
    <property type="component" value="Unassembled WGS sequence"/>
</dbReference>
<keyword evidence="2" id="KW-0677">Repeat</keyword>